<comment type="subcellular location">
    <subcellularLocation>
        <location evidence="1">Cell membrane</location>
        <topology evidence="1">Multi-pass membrane protein</topology>
    </subcellularLocation>
</comment>
<organism evidence="9 10">
    <name type="scientific">Ktedonobacter racemifer DSM 44963</name>
    <dbReference type="NCBI Taxonomy" id="485913"/>
    <lineage>
        <taxon>Bacteria</taxon>
        <taxon>Bacillati</taxon>
        <taxon>Chloroflexota</taxon>
        <taxon>Ktedonobacteria</taxon>
        <taxon>Ktedonobacterales</taxon>
        <taxon>Ktedonobacteraceae</taxon>
        <taxon>Ktedonobacter</taxon>
    </lineage>
</organism>
<proteinExistence type="inferred from homology"/>
<evidence type="ECO:0000256" key="7">
    <source>
        <dbReference type="SAM" id="Phobius"/>
    </source>
</evidence>
<dbReference type="GO" id="GO:0005886">
    <property type="term" value="C:plasma membrane"/>
    <property type="evidence" value="ECO:0007669"/>
    <property type="project" value="UniProtKB-SubCell"/>
</dbReference>
<feature type="domain" description="EamA" evidence="8">
    <location>
        <begin position="12"/>
        <end position="146"/>
    </location>
</feature>
<feature type="transmembrane region" description="Helical" evidence="7">
    <location>
        <begin position="191"/>
        <end position="209"/>
    </location>
</feature>
<keyword evidence="10" id="KW-1185">Reference proteome</keyword>
<keyword evidence="3" id="KW-1003">Cell membrane</keyword>
<accession>D6U4R3</accession>
<keyword evidence="6 7" id="KW-0472">Membrane</keyword>
<dbReference type="RefSeq" id="WP_007918895.1">
    <property type="nucleotide sequence ID" value="NZ_ADVG01000004.1"/>
</dbReference>
<evidence type="ECO:0000259" key="8">
    <source>
        <dbReference type="Pfam" id="PF00892"/>
    </source>
</evidence>
<dbReference type="SUPFAM" id="SSF103481">
    <property type="entry name" value="Multidrug resistance efflux transporter EmrE"/>
    <property type="match status" value="2"/>
</dbReference>
<evidence type="ECO:0000313" key="9">
    <source>
        <dbReference type="EMBL" id="EFH81493.1"/>
    </source>
</evidence>
<feature type="transmembrane region" description="Helical" evidence="7">
    <location>
        <begin position="74"/>
        <end position="96"/>
    </location>
</feature>
<dbReference type="AlphaFoldDB" id="D6U4R3"/>
<feature type="transmembrane region" description="Helical" evidence="7">
    <location>
        <begin position="102"/>
        <end position="123"/>
    </location>
</feature>
<gene>
    <name evidence="9" type="ORF">Krac_2219</name>
</gene>
<feature type="transmembrane region" description="Helical" evidence="7">
    <location>
        <begin position="251"/>
        <end position="270"/>
    </location>
</feature>
<dbReference type="Proteomes" id="UP000004508">
    <property type="component" value="Unassembled WGS sequence"/>
</dbReference>
<dbReference type="FunCoup" id="D6U4R3">
    <property type="interactions" value="14"/>
</dbReference>
<evidence type="ECO:0000256" key="4">
    <source>
        <dbReference type="ARBA" id="ARBA00022692"/>
    </source>
</evidence>
<dbReference type="InterPro" id="IPR037185">
    <property type="entry name" value="EmrE-like"/>
</dbReference>
<dbReference type="InterPro" id="IPR050638">
    <property type="entry name" value="AA-Vitamin_Transporters"/>
</dbReference>
<feature type="transmembrane region" description="Helical" evidence="7">
    <location>
        <begin position="43"/>
        <end position="62"/>
    </location>
</feature>
<dbReference type="InterPro" id="IPR000620">
    <property type="entry name" value="EamA_dom"/>
</dbReference>
<feature type="transmembrane region" description="Helical" evidence="7">
    <location>
        <begin position="130"/>
        <end position="149"/>
    </location>
</feature>
<dbReference type="EMBL" id="ADVG01000004">
    <property type="protein sequence ID" value="EFH81493.1"/>
    <property type="molecule type" value="Genomic_DNA"/>
</dbReference>
<dbReference type="PANTHER" id="PTHR32322">
    <property type="entry name" value="INNER MEMBRANE TRANSPORTER"/>
    <property type="match status" value="1"/>
</dbReference>
<dbReference type="PANTHER" id="PTHR32322:SF18">
    <property type="entry name" value="S-ADENOSYLMETHIONINE_S-ADENOSYLHOMOCYSTEINE TRANSPORTER"/>
    <property type="match status" value="1"/>
</dbReference>
<dbReference type="InParanoid" id="D6U4R3"/>
<keyword evidence="4 7" id="KW-0812">Transmembrane</keyword>
<name>D6U4R3_KTERA</name>
<feature type="transmembrane region" description="Helical" evidence="7">
    <location>
        <begin position="12"/>
        <end position="31"/>
    </location>
</feature>
<comment type="similarity">
    <text evidence="2">Belongs to the EamA transporter family.</text>
</comment>
<feature type="transmembrane region" description="Helical" evidence="7">
    <location>
        <begin position="276"/>
        <end position="294"/>
    </location>
</feature>
<evidence type="ECO:0000256" key="6">
    <source>
        <dbReference type="ARBA" id="ARBA00023136"/>
    </source>
</evidence>
<evidence type="ECO:0000256" key="5">
    <source>
        <dbReference type="ARBA" id="ARBA00022989"/>
    </source>
</evidence>
<comment type="caution">
    <text evidence="9">The sequence shown here is derived from an EMBL/GenBank/DDBJ whole genome shotgun (WGS) entry which is preliminary data.</text>
</comment>
<dbReference type="Pfam" id="PF00892">
    <property type="entry name" value="EamA"/>
    <property type="match status" value="2"/>
</dbReference>
<protein>
    <recommendedName>
        <fullName evidence="8">EamA domain-containing protein</fullName>
    </recommendedName>
</protein>
<evidence type="ECO:0000256" key="3">
    <source>
        <dbReference type="ARBA" id="ARBA00022475"/>
    </source>
</evidence>
<dbReference type="STRING" id="485913.Krac_2219"/>
<dbReference type="OrthoDB" id="150760at2"/>
<feature type="transmembrane region" description="Helical" evidence="7">
    <location>
        <begin position="221"/>
        <end position="239"/>
    </location>
</feature>
<reference evidence="9 10" key="1">
    <citation type="journal article" date="2011" name="Stand. Genomic Sci.">
        <title>Non-contiguous finished genome sequence and contextual data of the filamentous soil bacterium Ktedonobacter racemifer type strain (SOSP1-21).</title>
        <authorList>
            <person name="Chang Y.J."/>
            <person name="Land M."/>
            <person name="Hauser L."/>
            <person name="Chertkov O."/>
            <person name="Del Rio T.G."/>
            <person name="Nolan M."/>
            <person name="Copeland A."/>
            <person name="Tice H."/>
            <person name="Cheng J.F."/>
            <person name="Lucas S."/>
            <person name="Han C."/>
            <person name="Goodwin L."/>
            <person name="Pitluck S."/>
            <person name="Ivanova N."/>
            <person name="Ovchinikova G."/>
            <person name="Pati A."/>
            <person name="Chen A."/>
            <person name="Palaniappan K."/>
            <person name="Mavromatis K."/>
            <person name="Liolios K."/>
            <person name="Brettin T."/>
            <person name="Fiebig A."/>
            <person name="Rohde M."/>
            <person name="Abt B."/>
            <person name="Goker M."/>
            <person name="Detter J.C."/>
            <person name="Woyke T."/>
            <person name="Bristow J."/>
            <person name="Eisen J.A."/>
            <person name="Markowitz V."/>
            <person name="Hugenholtz P."/>
            <person name="Kyrpides N.C."/>
            <person name="Klenk H.P."/>
            <person name="Lapidus A."/>
        </authorList>
    </citation>
    <scope>NUCLEOTIDE SEQUENCE [LARGE SCALE GENOMIC DNA]</scope>
    <source>
        <strain evidence="10">DSM 44963</strain>
    </source>
</reference>
<evidence type="ECO:0000256" key="1">
    <source>
        <dbReference type="ARBA" id="ARBA00004651"/>
    </source>
</evidence>
<sequence>MLSRNSFRRDFWFILSASIAWGTVGVANQAIYAHTATNALSLAFFRLAIATPLFLVACGKLLGRRLWQIKPRDLLIMILMGGVQALYQVSYSAAIAYTGVTISTLIALCVAPVIVALCSTFLIREHLTRSTLLALVLALGGTVLLVAASSHPQQASVSLLGIGLALLAAAGYAFFILLGRLFSTGYHSVQINFVAFGTGALLLLLFTTSTPLVTTYPLNDWLLLLYLGCVPTALAYALFQAGMRSISATMASIITLCEALTAALLAWLIFREELGVFGILGALLLVGSMLILIYRKYF</sequence>
<evidence type="ECO:0000313" key="10">
    <source>
        <dbReference type="Proteomes" id="UP000004508"/>
    </source>
</evidence>
<keyword evidence="5 7" id="KW-1133">Transmembrane helix</keyword>
<feature type="transmembrane region" description="Helical" evidence="7">
    <location>
        <begin position="155"/>
        <end position="179"/>
    </location>
</feature>
<feature type="domain" description="EamA" evidence="8">
    <location>
        <begin position="160"/>
        <end position="293"/>
    </location>
</feature>
<evidence type="ECO:0000256" key="2">
    <source>
        <dbReference type="ARBA" id="ARBA00007362"/>
    </source>
</evidence>
<dbReference type="eggNOG" id="COG0697">
    <property type="taxonomic scope" value="Bacteria"/>
</dbReference>